<evidence type="ECO:0008006" key="4">
    <source>
        <dbReference type="Google" id="ProtNLM"/>
    </source>
</evidence>
<comment type="caution">
    <text evidence="2">The sequence shown here is derived from an EMBL/GenBank/DDBJ whole genome shotgun (WGS) entry which is preliminary data.</text>
</comment>
<protein>
    <recommendedName>
        <fullName evidence="4">DUF4468 domain-containing protein</fullName>
    </recommendedName>
</protein>
<keyword evidence="1" id="KW-0732">Signal</keyword>
<keyword evidence="3" id="KW-1185">Reference proteome</keyword>
<gene>
    <name evidence="2" type="ORF">FMM05_11285</name>
</gene>
<dbReference type="AlphaFoldDB" id="A0A552V1T7"/>
<feature type="chain" id="PRO_5021882028" description="DUF4468 domain-containing protein" evidence="1">
    <location>
        <begin position="21"/>
        <end position="163"/>
    </location>
</feature>
<dbReference type="EMBL" id="VJVZ01000006">
    <property type="protein sequence ID" value="TRW24408.1"/>
    <property type="molecule type" value="Genomic_DNA"/>
</dbReference>
<organism evidence="2 3">
    <name type="scientific">Flavobacterium zepuense</name>
    <dbReference type="NCBI Taxonomy" id="2593302"/>
    <lineage>
        <taxon>Bacteria</taxon>
        <taxon>Pseudomonadati</taxon>
        <taxon>Bacteroidota</taxon>
        <taxon>Flavobacteriia</taxon>
        <taxon>Flavobacteriales</taxon>
        <taxon>Flavobacteriaceae</taxon>
        <taxon>Flavobacterium</taxon>
    </lineage>
</organism>
<evidence type="ECO:0000256" key="1">
    <source>
        <dbReference type="SAM" id="SignalP"/>
    </source>
</evidence>
<feature type="signal peptide" evidence="1">
    <location>
        <begin position="1"/>
        <end position="20"/>
    </location>
</feature>
<evidence type="ECO:0000313" key="3">
    <source>
        <dbReference type="Proteomes" id="UP000320643"/>
    </source>
</evidence>
<dbReference type="Proteomes" id="UP000320643">
    <property type="component" value="Unassembled WGS sequence"/>
</dbReference>
<sequence length="163" mass="18315">MKKIALLLLLLCSLSGFSQANSFIISNEKLIWENVFISEETNIPAIISRHVRLKITSSEGGVYKGTGTELKNTCPGTSDFLKDDFSFDFEIELREGKYRVTISNLIFLKKTAKKKHAQPMGAEKFLTDKGVIKSGGKSDADLLCLDNYFNKIFSMTTAYKNRQ</sequence>
<reference evidence="2 3" key="1">
    <citation type="submission" date="2019-07" db="EMBL/GenBank/DDBJ databases">
        <title>Flavobacterium sp. nov., isolated from glacier ice.</title>
        <authorList>
            <person name="Liu Q."/>
            <person name="Xin Y.-H."/>
        </authorList>
    </citation>
    <scope>NUCLEOTIDE SEQUENCE [LARGE SCALE GENOMIC DNA]</scope>
    <source>
        <strain evidence="2 3">ZT4R6</strain>
    </source>
</reference>
<name>A0A552V1T7_9FLAO</name>
<dbReference type="OrthoDB" id="1364154at2"/>
<proteinExistence type="predicted"/>
<evidence type="ECO:0000313" key="2">
    <source>
        <dbReference type="EMBL" id="TRW24408.1"/>
    </source>
</evidence>
<dbReference type="RefSeq" id="WP_143373488.1">
    <property type="nucleotide sequence ID" value="NZ_VJVZ01000006.1"/>
</dbReference>
<accession>A0A552V1T7</accession>